<dbReference type="EMBL" id="VSSQ01000058">
    <property type="protein sequence ID" value="MPL71310.1"/>
    <property type="molecule type" value="Genomic_DNA"/>
</dbReference>
<proteinExistence type="predicted"/>
<comment type="caution">
    <text evidence="2">The sequence shown here is derived from an EMBL/GenBank/DDBJ whole genome shotgun (WGS) entry which is preliminary data.</text>
</comment>
<name>A0A644TWM4_9ZZZZ</name>
<organism evidence="2">
    <name type="scientific">bioreactor metagenome</name>
    <dbReference type="NCBI Taxonomy" id="1076179"/>
    <lineage>
        <taxon>unclassified sequences</taxon>
        <taxon>metagenomes</taxon>
        <taxon>ecological metagenomes</taxon>
    </lineage>
</organism>
<protein>
    <recommendedName>
        <fullName evidence="1">Sm domain-containing protein</fullName>
    </recommendedName>
</protein>
<dbReference type="SUPFAM" id="SSF50182">
    <property type="entry name" value="Sm-like ribonucleoproteins"/>
    <property type="match status" value="1"/>
</dbReference>
<dbReference type="InterPro" id="IPR010920">
    <property type="entry name" value="LSM_dom_sf"/>
</dbReference>
<dbReference type="Gene3D" id="2.30.30.100">
    <property type="match status" value="1"/>
</dbReference>
<dbReference type="Pfam" id="PF01423">
    <property type="entry name" value="LSM"/>
    <property type="match status" value="1"/>
</dbReference>
<sequence>MDNNNNNFQVNKQFADFKGKNVLIGLKNWEEFEGKIIAIDNFLNTVLEMDDGLKVVKGGKIAFISMKDS</sequence>
<dbReference type="SMART" id="SM00651">
    <property type="entry name" value="Sm"/>
    <property type="match status" value="1"/>
</dbReference>
<dbReference type="InterPro" id="IPR001163">
    <property type="entry name" value="Sm_dom_euk/arc"/>
</dbReference>
<gene>
    <name evidence="2" type="ORF">SDC9_17084</name>
</gene>
<evidence type="ECO:0000313" key="2">
    <source>
        <dbReference type="EMBL" id="MPL71310.1"/>
    </source>
</evidence>
<accession>A0A644TWM4</accession>
<dbReference type="AlphaFoldDB" id="A0A644TWM4"/>
<reference evidence="2" key="1">
    <citation type="submission" date="2019-08" db="EMBL/GenBank/DDBJ databases">
        <authorList>
            <person name="Kucharzyk K."/>
            <person name="Murdoch R.W."/>
            <person name="Higgins S."/>
            <person name="Loffler F."/>
        </authorList>
    </citation>
    <scope>NUCLEOTIDE SEQUENCE</scope>
</reference>
<dbReference type="CDD" id="cd00600">
    <property type="entry name" value="Sm_like"/>
    <property type="match status" value="1"/>
</dbReference>
<evidence type="ECO:0000259" key="1">
    <source>
        <dbReference type="SMART" id="SM00651"/>
    </source>
</evidence>
<feature type="domain" description="Sm" evidence="1">
    <location>
        <begin position="12"/>
        <end position="66"/>
    </location>
</feature>